<accession>A0A835UG42</accession>
<evidence type="ECO:0000256" key="2">
    <source>
        <dbReference type="RuleBase" id="RU369070"/>
    </source>
</evidence>
<dbReference type="FunFam" id="3.90.226.10:FF:000027">
    <property type="entry name" value="Probable 3-hydroxyisobutyryl-CoA hydrolase 2"/>
    <property type="match status" value="1"/>
</dbReference>
<gene>
    <name evidence="4" type="ORF">HPP92_023283</name>
</gene>
<dbReference type="EMBL" id="JADCNL010000012">
    <property type="protein sequence ID" value="KAG0458126.1"/>
    <property type="molecule type" value="Genomic_DNA"/>
</dbReference>
<keyword evidence="1 2" id="KW-0378">Hydrolase</keyword>
<evidence type="ECO:0000313" key="5">
    <source>
        <dbReference type="Proteomes" id="UP000636800"/>
    </source>
</evidence>
<dbReference type="AlphaFoldDB" id="A0A835UG42"/>
<dbReference type="NCBIfam" id="NF004127">
    <property type="entry name" value="PRK05617.1"/>
    <property type="match status" value="1"/>
</dbReference>
<comment type="catalytic activity">
    <reaction evidence="2">
        <text>3-hydroxy-2-methylpropanoyl-CoA + H2O = 3-hydroxy-2-methylpropanoate + CoA + H(+)</text>
        <dbReference type="Rhea" id="RHEA:20888"/>
        <dbReference type="ChEBI" id="CHEBI:11805"/>
        <dbReference type="ChEBI" id="CHEBI:15377"/>
        <dbReference type="ChEBI" id="CHEBI:15378"/>
        <dbReference type="ChEBI" id="CHEBI:57287"/>
        <dbReference type="ChEBI" id="CHEBI:57340"/>
        <dbReference type="EC" id="3.1.2.4"/>
    </reaction>
</comment>
<evidence type="ECO:0000259" key="3">
    <source>
        <dbReference type="Pfam" id="PF16113"/>
    </source>
</evidence>
<dbReference type="InterPro" id="IPR029045">
    <property type="entry name" value="ClpP/crotonase-like_dom_sf"/>
</dbReference>
<comment type="similarity">
    <text evidence="2">Belongs to the enoyl-CoA hydratase/isomerase family.</text>
</comment>
<name>A0A835UG42_VANPL</name>
<dbReference type="PANTHER" id="PTHR43176">
    <property type="entry name" value="3-HYDROXYISOBUTYRYL-COA HYDROLASE-RELATED"/>
    <property type="match status" value="1"/>
</dbReference>
<dbReference type="GO" id="GO:0003860">
    <property type="term" value="F:3-hydroxyisobutyryl-CoA hydrolase activity"/>
    <property type="evidence" value="ECO:0007669"/>
    <property type="project" value="UniProtKB-UniRule"/>
</dbReference>
<dbReference type="Proteomes" id="UP000636800">
    <property type="component" value="Chromosome 12"/>
</dbReference>
<dbReference type="Pfam" id="PF16113">
    <property type="entry name" value="ECH_2"/>
    <property type="match status" value="1"/>
</dbReference>
<protein>
    <recommendedName>
        <fullName evidence="2">3-hydroxyisobutyryl-CoA hydrolase</fullName>
        <shortName evidence="2">HIB-CoA hydrolase</shortName>
        <shortName evidence="2">HIBYL-CoA-H</shortName>
        <ecNumber evidence="2">3.1.2.4</ecNumber>
    </recommendedName>
    <alternativeName>
        <fullName evidence="2">3-hydroxyisobutyryl-coenzyme A hydrolase</fullName>
    </alternativeName>
</protein>
<evidence type="ECO:0000313" key="4">
    <source>
        <dbReference type="EMBL" id="KAG0458126.1"/>
    </source>
</evidence>
<comment type="pathway">
    <text evidence="2">Amino-acid degradation; L-valine degradation.</text>
</comment>
<dbReference type="InterPro" id="IPR045004">
    <property type="entry name" value="ECH_dom"/>
</dbReference>
<dbReference type="SUPFAM" id="SSF52096">
    <property type="entry name" value="ClpP/crotonase"/>
    <property type="match status" value="1"/>
</dbReference>
<reference evidence="4 5" key="1">
    <citation type="journal article" date="2020" name="Nat. Food">
        <title>A phased Vanilla planifolia genome enables genetic improvement of flavour and production.</title>
        <authorList>
            <person name="Hasing T."/>
            <person name="Tang H."/>
            <person name="Brym M."/>
            <person name="Khazi F."/>
            <person name="Huang T."/>
            <person name="Chambers A.H."/>
        </authorList>
    </citation>
    <scope>NUCLEOTIDE SEQUENCE [LARGE SCALE GENOMIC DNA]</scope>
    <source>
        <tissue evidence="4">Leaf</tissue>
    </source>
</reference>
<dbReference type="GO" id="GO:0006574">
    <property type="term" value="P:L-valine catabolic process"/>
    <property type="evidence" value="ECO:0007669"/>
    <property type="project" value="UniProtKB-UniRule"/>
</dbReference>
<comment type="caution">
    <text evidence="4">The sequence shown here is derived from an EMBL/GenBank/DDBJ whole genome shotgun (WGS) entry which is preliminary data.</text>
</comment>
<feature type="domain" description="Enoyl-CoA hydratase/isomerase" evidence="3">
    <location>
        <begin position="20"/>
        <end position="351"/>
    </location>
</feature>
<comment type="function">
    <text evidence="2">Hydrolyzes 3-hydroxyisobutyryl-CoA (HIBYL-CoA), a saline catabolite. Has high activity toward isobutyryl-CoA. Could be an isobutyryl-CoA dehydrogenase that functions in valine catabolism.</text>
</comment>
<dbReference type="CDD" id="cd06558">
    <property type="entry name" value="crotonase-like"/>
    <property type="match status" value="1"/>
</dbReference>
<dbReference type="PANTHER" id="PTHR43176:SF2">
    <property type="entry name" value="3-HYDROXYISOBUTYRYL-COA HYDROLASE-LIKE PROTEIN 5"/>
    <property type="match status" value="1"/>
</dbReference>
<evidence type="ECO:0000256" key="1">
    <source>
        <dbReference type="ARBA" id="ARBA00022801"/>
    </source>
</evidence>
<dbReference type="Gene3D" id="3.90.226.10">
    <property type="entry name" value="2-enoyl-CoA Hydratase, Chain A, domain 1"/>
    <property type="match status" value="1"/>
</dbReference>
<dbReference type="EC" id="3.1.2.4" evidence="2"/>
<proteinExistence type="inferred from homology"/>
<dbReference type="InterPro" id="IPR032259">
    <property type="entry name" value="HIBYL-CoA-H"/>
</dbReference>
<keyword evidence="5" id="KW-1185">Reference proteome</keyword>
<sequence length="398" mass="44756">MTKDALNAEEVILGEEVGRVRLITLNRPRQLNVISSRLVELLAKFLEKWEKDCQAELVIFKGAGRAFCAGGDLKMFYEGRLDDSCLEVVYRMYWLCYHIHTYKKTMVALVHGIVIGGGGAMTVPLKFSVVTEKTVFSVPEASIGLHTDCSFSYILPRLPGYLGEYLGLTSARLNGKDMVAVGLATHFVPSEKLDELEEHLLNLNSGEEKVVREVIEKFSLNTLPEEKSILNKLPTINKCFCKESVEEIVESFEAEAQKEGNEWIWPVLKGLKLSSPTGLKITLRSIRAGRNQTLPECLKKEFRLTMNLLRSLVSSDVYEGIRALNIDKDNAPKWNPAQLGEVNNDMVELTFRPFSPELELQIPDNGDACRFRFQSGIFNTTNIPLMCPSDNKALYLSL</sequence>
<organism evidence="4 5">
    <name type="scientific">Vanilla planifolia</name>
    <name type="common">Vanilla</name>
    <dbReference type="NCBI Taxonomy" id="51239"/>
    <lineage>
        <taxon>Eukaryota</taxon>
        <taxon>Viridiplantae</taxon>
        <taxon>Streptophyta</taxon>
        <taxon>Embryophyta</taxon>
        <taxon>Tracheophyta</taxon>
        <taxon>Spermatophyta</taxon>
        <taxon>Magnoliopsida</taxon>
        <taxon>Liliopsida</taxon>
        <taxon>Asparagales</taxon>
        <taxon>Orchidaceae</taxon>
        <taxon>Vanilloideae</taxon>
        <taxon>Vanilleae</taxon>
        <taxon>Vanilla</taxon>
    </lineage>
</organism>